<dbReference type="GO" id="GO:0032298">
    <property type="term" value="P:positive regulation of DNA-templated DNA replication initiation"/>
    <property type="evidence" value="ECO:0007669"/>
    <property type="project" value="TreeGrafter"/>
</dbReference>
<dbReference type="SUPFAM" id="SSF102400">
    <property type="entry name" value="DNA polymerase III chi subunit"/>
    <property type="match status" value="1"/>
</dbReference>
<dbReference type="Proteomes" id="UP000680067">
    <property type="component" value="Unassembled WGS sequence"/>
</dbReference>
<proteinExistence type="predicted"/>
<evidence type="ECO:0000313" key="2">
    <source>
        <dbReference type="Proteomes" id="UP000680067"/>
    </source>
</evidence>
<dbReference type="RefSeq" id="WP_212689012.1">
    <property type="nucleotide sequence ID" value="NZ_JAGSPN010000014.1"/>
</dbReference>
<dbReference type="PANTHER" id="PTHR38767:SF1">
    <property type="entry name" value="DNA POLYMERASE III SUBUNIT CHI"/>
    <property type="match status" value="1"/>
</dbReference>
<reference evidence="1" key="1">
    <citation type="submission" date="2021-04" db="EMBL/GenBank/DDBJ databases">
        <title>novel species isolated from subtropical streams in China.</title>
        <authorList>
            <person name="Lu H."/>
        </authorList>
    </citation>
    <scope>NUCLEOTIDE SEQUENCE</scope>
    <source>
        <strain evidence="1">LFS511W</strain>
    </source>
</reference>
<dbReference type="GO" id="GO:0006260">
    <property type="term" value="P:DNA replication"/>
    <property type="evidence" value="ECO:0007669"/>
    <property type="project" value="InterPro"/>
</dbReference>
<keyword evidence="2" id="KW-1185">Reference proteome</keyword>
<dbReference type="Gene3D" id="3.40.50.10110">
    <property type="entry name" value="DNA polymerase III subunit chi"/>
    <property type="match status" value="1"/>
</dbReference>
<dbReference type="GO" id="GO:0003677">
    <property type="term" value="F:DNA binding"/>
    <property type="evidence" value="ECO:0007669"/>
    <property type="project" value="InterPro"/>
</dbReference>
<sequence length="141" mass="16365">MRIDFHSNVADRLSYCCRLIRKAYQADNHITVFHPDSRQLRILDEALWTISEQEFIPHASADSAQSKYSAVLLTAAEPTPVQTDKTSILLNLSQYTPQQFAQFERMIEIVSRNEDDIQAGRQRYRQYQQSGHELHHFQATA</sequence>
<dbReference type="InterPro" id="IPR007459">
    <property type="entry name" value="DNA_pol3_chi"/>
</dbReference>
<accession>A0A941DPD3</accession>
<gene>
    <name evidence="1" type="ORF">KDM89_16430</name>
</gene>
<dbReference type="EMBL" id="JAGSPN010000014">
    <property type="protein sequence ID" value="MBR7783734.1"/>
    <property type="molecule type" value="Genomic_DNA"/>
</dbReference>
<dbReference type="AlphaFoldDB" id="A0A941DPD3"/>
<protein>
    <submittedName>
        <fullName evidence="1">DNA polymerase III subunit chi</fullName>
    </submittedName>
</protein>
<dbReference type="PANTHER" id="PTHR38767">
    <property type="entry name" value="DNA POLYMERASE III SUBUNIT CHI"/>
    <property type="match status" value="1"/>
</dbReference>
<comment type="caution">
    <text evidence="1">The sequence shown here is derived from an EMBL/GenBank/DDBJ whole genome shotgun (WGS) entry which is preliminary data.</text>
</comment>
<dbReference type="GO" id="GO:0003887">
    <property type="term" value="F:DNA-directed DNA polymerase activity"/>
    <property type="evidence" value="ECO:0007669"/>
    <property type="project" value="InterPro"/>
</dbReference>
<dbReference type="Pfam" id="PF04364">
    <property type="entry name" value="DNA_pol3_chi"/>
    <property type="match status" value="1"/>
</dbReference>
<evidence type="ECO:0000313" key="1">
    <source>
        <dbReference type="EMBL" id="MBR7783734.1"/>
    </source>
</evidence>
<dbReference type="InterPro" id="IPR036768">
    <property type="entry name" value="PolIII_chi_sf"/>
</dbReference>
<organism evidence="1 2">
    <name type="scientific">Undibacterium luofuense</name>
    <dbReference type="NCBI Taxonomy" id="2828733"/>
    <lineage>
        <taxon>Bacteria</taxon>
        <taxon>Pseudomonadati</taxon>
        <taxon>Pseudomonadota</taxon>
        <taxon>Betaproteobacteria</taxon>
        <taxon>Burkholderiales</taxon>
        <taxon>Oxalobacteraceae</taxon>
        <taxon>Undibacterium</taxon>
    </lineage>
</organism>
<name>A0A941DPD3_9BURK</name>